<dbReference type="GO" id="GO:0005829">
    <property type="term" value="C:cytosol"/>
    <property type="evidence" value="ECO:0007669"/>
    <property type="project" value="TreeGrafter"/>
</dbReference>
<dbReference type="GO" id="GO:0019305">
    <property type="term" value="P:dTDP-rhamnose biosynthetic process"/>
    <property type="evidence" value="ECO:0007669"/>
    <property type="project" value="UniProtKB-UniRule"/>
</dbReference>
<proteinExistence type="inferred from homology"/>
<dbReference type="EMBL" id="JACYHB010000005">
    <property type="protein sequence ID" value="MBD8078956.1"/>
    <property type="molecule type" value="Genomic_DNA"/>
</dbReference>
<evidence type="ECO:0000256" key="1">
    <source>
        <dbReference type="ARBA" id="ARBA00010154"/>
    </source>
</evidence>
<dbReference type="InterPro" id="IPR011051">
    <property type="entry name" value="RmlC_Cupin_sf"/>
</dbReference>
<evidence type="ECO:0000256" key="4">
    <source>
        <dbReference type="RuleBase" id="RU364069"/>
    </source>
</evidence>
<sequence>MQLTPTEIDGVTIVDLDLLTDERGFFARTFDAETFAAAGLPSEVAQTSMSANRFAGTVRGLHRLAPPHAEGKLVRCVAGAIADVAVDVRPGSATFGRHVMVELSATNRRALFVPPYVAHGYQALTDGVEMMYQCSVPYVPAGEDGYRHDDPAFGIAWPLPVRLVSPKDAAWSLLAEREVTAP</sequence>
<comment type="subunit">
    <text evidence="4">Homodimer.</text>
</comment>
<feature type="active site" description="Proton donor" evidence="2">
    <location>
        <position position="132"/>
    </location>
</feature>
<dbReference type="GO" id="GO:0000271">
    <property type="term" value="P:polysaccharide biosynthetic process"/>
    <property type="evidence" value="ECO:0007669"/>
    <property type="project" value="TreeGrafter"/>
</dbReference>
<feature type="site" description="Participates in a stacking interaction with the thymidine ring of dTDP-4-oxo-6-deoxyglucose" evidence="3">
    <location>
        <position position="138"/>
    </location>
</feature>
<dbReference type="PANTHER" id="PTHR21047">
    <property type="entry name" value="DTDP-6-DEOXY-D-GLUCOSE-3,5 EPIMERASE"/>
    <property type="match status" value="1"/>
</dbReference>
<dbReference type="InterPro" id="IPR000888">
    <property type="entry name" value="RmlC-like"/>
</dbReference>
<feature type="active site" description="Proton acceptor" evidence="2">
    <location>
        <position position="62"/>
    </location>
</feature>
<comment type="caution">
    <text evidence="5">The sequence shown here is derived from an EMBL/GenBank/DDBJ whole genome shotgun (WGS) entry which is preliminary data.</text>
</comment>
<dbReference type="Gene3D" id="2.60.120.10">
    <property type="entry name" value="Jelly Rolls"/>
    <property type="match status" value="1"/>
</dbReference>
<dbReference type="SUPFAM" id="SSF51182">
    <property type="entry name" value="RmlC-like cupins"/>
    <property type="match status" value="1"/>
</dbReference>
<evidence type="ECO:0000313" key="5">
    <source>
        <dbReference type="EMBL" id="MBD8078956.1"/>
    </source>
</evidence>
<reference evidence="5" key="1">
    <citation type="journal article" date="2018" name="Curr. Microbiol.">
        <title>Cellulosimicrobium arenosum sp. nov., Isolated from Marine Sediment Sand.</title>
        <authorList>
            <person name="Oh M."/>
            <person name="Kim J.H."/>
            <person name="Yoon J.H."/>
            <person name="Schumann P."/>
            <person name="Kim W."/>
        </authorList>
    </citation>
    <scope>NUCLEOTIDE SEQUENCE</scope>
    <source>
        <strain evidence="5">KCTC 49039</strain>
    </source>
</reference>
<comment type="function">
    <text evidence="4">Catalyzes the epimerization of the C3' and C5'positions of dTDP-6-deoxy-D-xylo-4-hexulose, forming dTDP-6-deoxy-L-lyxo-4-hexulose.</text>
</comment>
<comment type="catalytic activity">
    <reaction evidence="4">
        <text>dTDP-4-dehydro-6-deoxy-alpha-D-glucose = dTDP-4-dehydro-beta-L-rhamnose</text>
        <dbReference type="Rhea" id="RHEA:16969"/>
        <dbReference type="ChEBI" id="CHEBI:57649"/>
        <dbReference type="ChEBI" id="CHEBI:62830"/>
        <dbReference type="EC" id="5.1.3.13"/>
    </reaction>
</comment>
<dbReference type="NCBIfam" id="TIGR01221">
    <property type="entry name" value="rmlC"/>
    <property type="match status" value="1"/>
</dbReference>
<accession>A0A927G8L3</accession>
<gene>
    <name evidence="5" type="primary">rfbC</name>
    <name evidence="5" type="ORF">IF651_07785</name>
</gene>
<dbReference type="PANTHER" id="PTHR21047:SF2">
    <property type="entry name" value="THYMIDINE DIPHOSPHO-4-KETO-RHAMNOSE 3,5-EPIMERASE"/>
    <property type="match status" value="1"/>
</dbReference>
<name>A0A927G8L3_9MICO</name>
<keyword evidence="4 5" id="KW-0413">Isomerase</keyword>
<evidence type="ECO:0000313" key="6">
    <source>
        <dbReference type="Proteomes" id="UP000610846"/>
    </source>
</evidence>
<comment type="similarity">
    <text evidence="1 4">Belongs to the dTDP-4-dehydrorhamnose 3,5-epimerase family.</text>
</comment>
<dbReference type="AlphaFoldDB" id="A0A927G8L3"/>
<comment type="pathway">
    <text evidence="4">Carbohydrate biosynthesis; dTDP-L-rhamnose biosynthesis.</text>
</comment>
<evidence type="ECO:0000256" key="3">
    <source>
        <dbReference type="PIRSR" id="PIRSR600888-3"/>
    </source>
</evidence>
<dbReference type="GO" id="GO:0008830">
    <property type="term" value="F:dTDP-4-dehydrorhamnose 3,5-epimerase activity"/>
    <property type="evidence" value="ECO:0007669"/>
    <property type="project" value="UniProtKB-UniRule"/>
</dbReference>
<reference evidence="5" key="2">
    <citation type="submission" date="2020-09" db="EMBL/GenBank/DDBJ databases">
        <authorList>
            <person name="Yu Y."/>
        </authorList>
    </citation>
    <scope>NUCLEOTIDE SEQUENCE</scope>
    <source>
        <strain evidence="5">KCTC 49039</strain>
    </source>
</reference>
<organism evidence="5 6">
    <name type="scientific">Cellulosimicrobium arenosum</name>
    <dbReference type="NCBI Taxonomy" id="2708133"/>
    <lineage>
        <taxon>Bacteria</taxon>
        <taxon>Bacillati</taxon>
        <taxon>Actinomycetota</taxon>
        <taxon>Actinomycetes</taxon>
        <taxon>Micrococcales</taxon>
        <taxon>Promicromonosporaceae</taxon>
        <taxon>Cellulosimicrobium</taxon>
    </lineage>
</organism>
<dbReference type="Pfam" id="PF00908">
    <property type="entry name" value="dTDP_sugar_isom"/>
    <property type="match status" value="1"/>
</dbReference>
<evidence type="ECO:0000256" key="2">
    <source>
        <dbReference type="PIRSR" id="PIRSR600888-1"/>
    </source>
</evidence>
<dbReference type="EC" id="5.1.3.13" evidence="4"/>
<dbReference type="CDD" id="cd00438">
    <property type="entry name" value="cupin_RmlC"/>
    <property type="match status" value="1"/>
</dbReference>
<keyword evidence="6" id="KW-1185">Reference proteome</keyword>
<dbReference type="InterPro" id="IPR014710">
    <property type="entry name" value="RmlC-like_jellyroll"/>
</dbReference>
<dbReference type="Proteomes" id="UP000610846">
    <property type="component" value="Unassembled WGS sequence"/>
</dbReference>
<protein>
    <recommendedName>
        <fullName evidence="4">dTDP-4-dehydrorhamnose 3,5-epimerase</fullName>
        <ecNumber evidence="4">5.1.3.13</ecNumber>
    </recommendedName>
    <alternativeName>
        <fullName evidence="4">Thymidine diphospho-4-keto-rhamnose 3,5-epimerase</fullName>
    </alternativeName>
</protein>
<dbReference type="RefSeq" id="WP_191828550.1">
    <property type="nucleotide sequence ID" value="NZ_JACYHB010000005.1"/>
</dbReference>